<evidence type="ECO:0000313" key="1">
    <source>
        <dbReference type="EMBL" id="CAD7233087.1"/>
    </source>
</evidence>
<accession>A0A7R8WJU6</accession>
<proteinExistence type="predicted"/>
<organism evidence="1">
    <name type="scientific">Cyprideis torosa</name>
    <dbReference type="NCBI Taxonomy" id="163714"/>
    <lineage>
        <taxon>Eukaryota</taxon>
        <taxon>Metazoa</taxon>
        <taxon>Ecdysozoa</taxon>
        <taxon>Arthropoda</taxon>
        <taxon>Crustacea</taxon>
        <taxon>Oligostraca</taxon>
        <taxon>Ostracoda</taxon>
        <taxon>Podocopa</taxon>
        <taxon>Podocopida</taxon>
        <taxon>Cytherocopina</taxon>
        <taxon>Cytheroidea</taxon>
        <taxon>Cytherideidae</taxon>
        <taxon>Cyprideis</taxon>
    </lineage>
</organism>
<protein>
    <submittedName>
        <fullName evidence="1">Uncharacterized protein</fullName>
    </submittedName>
</protein>
<gene>
    <name evidence="1" type="ORF">CTOB1V02_LOCUS10911</name>
</gene>
<name>A0A7R8WJU6_9CRUS</name>
<dbReference type="EMBL" id="OB665615">
    <property type="protein sequence ID" value="CAD7233087.1"/>
    <property type="molecule type" value="Genomic_DNA"/>
</dbReference>
<sequence>MPVCQLVFVTSVYWAATLFAAATFVPFLIASSQFKTVIHRRDAYLYEDDDTCFLFSYAQRYQLEYPRLQSSNPANCKTLIVAAPLILGITSFVLAITYTVYSYQALAKLKPEVSYSLTLWPCAILDAVFAVVASCCAIATVFGVSSTCAQIGVAFLDRRAPWEEENIGCFDYLR</sequence>
<dbReference type="AlphaFoldDB" id="A0A7R8WJU6"/>
<reference evidence="1" key="1">
    <citation type="submission" date="2020-11" db="EMBL/GenBank/DDBJ databases">
        <authorList>
            <person name="Tran Van P."/>
        </authorList>
    </citation>
    <scope>NUCLEOTIDE SEQUENCE</scope>
</reference>